<sequence length="353" mass="41122">MQNNTKQYGLIKLQKSNVSTKNLPQKASVFGDSSDDSDCNESSTKIPKFESSQTRKQAQIRISQAVELDPTIFEYDSVYDDMKSSSKSEKNKQTEKKSRYITNMLKNKDKRELENELREERKIQKEREKEGDEFKDKESFVTSAYKEKLEQLRRTQEDIRQQESVENILDVTKQTDLSGFYRSYYRNNLFSNEKPDEALSDDTEKVKFNKKSTSSNMKASLRERNLKTDDDDEEMEEVSILPKMTTKVDTKGVENITESTDKSPTPPKTEEIVSNEKENEQSPVSNAKIESTSSEKEKKSLEVLEEVKVPKKPVVDRAQLIRQMFSKRTIGEVYENARERYFERRALKQLRSV</sequence>
<feature type="region of interest" description="Disordered" evidence="3">
    <location>
        <begin position="254"/>
        <end position="302"/>
    </location>
</feature>
<feature type="compositionally biased region" description="Basic and acidic residues" evidence="3">
    <location>
        <begin position="80"/>
        <end position="98"/>
    </location>
</feature>
<name>A0A9Q0M9C7_BLOTA</name>
<protein>
    <recommendedName>
        <fullName evidence="4">Nuclear speckle splicing regulatory protein 1 N-terminal domain-containing protein</fullName>
    </recommendedName>
</protein>
<dbReference type="EMBL" id="JAPWDV010000002">
    <property type="protein sequence ID" value="KAJ6221068.1"/>
    <property type="molecule type" value="Genomic_DNA"/>
</dbReference>
<dbReference type="OMA" id="DMECTKS"/>
<feature type="region of interest" description="Disordered" evidence="3">
    <location>
        <begin position="80"/>
        <end position="137"/>
    </location>
</feature>
<feature type="region of interest" description="Disordered" evidence="3">
    <location>
        <begin position="23"/>
        <end position="56"/>
    </location>
</feature>
<dbReference type="InterPro" id="IPR042816">
    <property type="entry name" value="Nsrp1"/>
</dbReference>
<evidence type="ECO:0000313" key="5">
    <source>
        <dbReference type="EMBL" id="KAJ6221068.1"/>
    </source>
</evidence>
<feature type="region of interest" description="Disordered" evidence="3">
    <location>
        <begin position="193"/>
        <end position="218"/>
    </location>
</feature>
<feature type="compositionally biased region" description="Polar residues" evidence="3">
    <location>
        <begin position="281"/>
        <end position="292"/>
    </location>
</feature>
<dbReference type="InterPro" id="IPR018612">
    <property type="entry name" value="NSRP1_N"/>
</dbReference>
<dbReference type="GO" id="GO:0000381">
    <property type="term" value="P:regulation of alternative mRNA splicing, via spliceosome"/>
    <property type="evidence" value="ECO:0007669"/>
    <property type="project" value="InterPro"/>
</dbReference>
<dbReference type="Pfam" id="PF09745">
    <property type="entry name" value="NSRP1_N"/>
    <property type="match status" value="1"/>
</dbReference>
<dbReference type="OrthoDB" id="446635at2759"/>
<dbReference type="PANTHER" id="PTHR31938:SF4">
    <property type="entry name" value="NUCLEAR SPECKLE SPLICING REGULATORY PROTEIN 1"/>
    <property type="match status" value="1"/>
</dbReference>
<dbReference type="PANTHER" id="PTHR31938">
    <property type="entry name" value="NUCLEAR SPECKLE SPLICING REGULATORY PROTEIN 1"/>
    <property type="match status" value="1"/>
</dbReference>
<proteinExistence type="inferred from homology"/>
<keyword evidence="2" id="KW-0175">Coiled coil</keyword>
<feature type="compositionally biased region" description="Basic and acidic residues" evidence="3">
    <location>
        <begin position="293"/>
        <end position="302"/>
    </location>
</feature>
<evidence type="ECO:0000313" key="6">
    <source>
        <dbReference type="Proteomes" id="UP001142055"/>
    </source>
</evidence>
<gene>
    <name evidence="5" type="ORF">RDWZM_006880</name>
</gene>
<dbReference type="Proteomes" id="UP001142055">
    <property type="component" value="Chromosome 2"/>
</dbReference>
<evidence type="ECO:0000256" key="3">
    <source>
        <dbReference type="SAM" id="MobiDB-lite"/>
    </source>
</evidence>
<feature type="compositionally biased region" description="Polar residues" evidence="3">
    <location>
        <begin position="40"/>
        <end position="56"/>
    </location>
</feature>
<dbReference type="AlphaFoldDB" id="A0A9Q0M9C7"/>
<keyword evidence="6" id="KW-1185">Reference proteome</keyword>
<comment type="similarity">
    <text evidence="1">Belongs to the NSRP1 family.</text>
</comment>
<feature type="compositionally biased region" description="Basic and acidic residues" evidence="3">
    <location>
        <begin position="268"/>
        <end position="280"/>
    </location>
</feature>
<reference evidence="5" key="1">
    <citation type="submission" date="2022-12" db="EMBL/GenBank/DDBJ databases">
        <title>Genome assemblies of Blomia tropicalis.</title>
        <authorList>
            <person name="Cui Y."/>
        </authorList>
    </citation>
    <scope>NUCLEOTIDE SEQUENCE</scope>
    <source>
        <tissue evidence="5">Adult mites</tissue>
    </source>
</reference>
<feature type="compositionally biased region" description="Basic and acidic residues" evidence="3">
    <location>
        <begin position="106"/>
        <end position="137"/>
    </location>
</feature>
<evidence type="ECO:0000256" key="1">
    <source>
        <dbReference type="ARBA" id="ARBA00010126"/>
    </source>
</evidence>
<accession>A0A9Q0M9C7</accession>
<comment type="caution">
    <text evidence="5">The sequence shown here is derived from an EMBL/GenBank/DDBJ whole genome shotgun (WGS) entry which is preliminary data.</text>
</comment>
<evidence type="ECO:0000259" key="4">
    <source>
        <dbReference type="Pfam" id="PF09745"/>
    </source>
</evidence>
<organism evidence="5 6">
    <name type="scientific">Blomia tropicalis</name>
    <name type="common">Mite</name>
    <dbReference type="NCBI Taxonomy" id="40697"/>
    <lineage>
        <taxon>Eukaryota</taxon>
        <taxon>Metazoa</taxon>
        <taxon>Ecdysozoa</taxon>
        <taxon>Arthropoda</taxon>
        <taxon>Chelicerata</taxon>
        <taxon>Arachnida</taxon>
        <taxon>Acari</taxon>
        <taxon>Acariformes</taxon>
        <taxon>Sarcoptiformes</taxon>
        <taxon>Astigmata</taxon>
        <taxon>Glycyphagoidea</taxon>
        <taxon>Echimyopodidae</taxon>
        <taxon>Blomia</taxon>
    </lineage>
</organism>
<feature type="domain" description="Nuclear speckle splicing regulatory protein 1 N-terminal" evidence="4">
    <location>
        <begin position="60"/>
        <end position="174"/>
    </location>
</feature>
<feature type="compositionally biased region" description="Basic and acidic residues" evidence="3">
    <location>
        <begin position="193"/>
        <end position="207"/>
    </location>
</feature>
<evidence type="ECO:0000256" key="2">
    <source>
        <dbReference type="ARBA" id="ARBA00023054"/>
    </source>
</evidence>